<reference evidence="1" key="2">
    <citation type="submission" date="2020-09" db="EMBL/GenBank/DDBJ databases">
        <authorList>
            <person name="Sun Q."/>
            <person name="Zhou Y."/>
        </authorList>
    </citation>
    <scope>NUCLEOTIDE SEQUENCE</scope>
    <source>
        <strain evidence="1">CGMCC 1.15478</strain>
    </source>
</reference>
<dbReference type="Gene3D" id="1.25.10.90">
    <property type="match status" value="1"/>
</dbReference>
<dbReference type="Pfam" id="PF08713">
    <property type="entry name" value="DNA_alkylation"/>
    <property type="match status" value="1"/>
</dbReference>
<dbReference type="CDD" id="cd06561">
    <property type="entry name" value="AlkD_like"/>
    <property type="match status" value="1"/>
</dbReference>
<dbReference type="Proteomes" id="UP000641514">
    <property type="component" value="Unassembled WGS sequence"/>
</dbReference>
<dbReference type="EMBL" id="BMJH01000001">
    <property type="protein sequence ID" value="GGC54949.1"/>
    <property type="molecule type" value="Genomic_DNA"/>
</dbReference>
<dbReference type="SUPFAM" id="SSF48371">
    <property type="entry name" value="ARM repeat"/>
    <property type="match status" value="1"/>
</dbReference>
<dbReference type="AlphaFoldDB" id="A0A916TZX4"/>
<dbReference type="RefSeq" id="WP_188670186.1">
    <property type="nucleotide sequence ID" value="NZ_BMJH01000001.1"/>
</dbReference>
<dbReference type="PANTHER" id="PTHR34070">
    <property type="entry name" value="ARMADILLO-TYPE FOLD"/>
    <property type="match status" value="1"/>
</dbReference>
<dbReference type="PANTHER" id="PTHR34070:SF1">
    <property type="entry name" value="DNA ALKYLATION REPAIR PROTEIN"/>
    <property type="match status" value="1"/>
</dbReference>
<reference evidence="1" key="1">
    <citation type="journal article" date="2014" name="Int. J. Syst. Evol. Microbiol.">
        <title>Complete genome sequence of Corynebacterium casei LMG S-19264T (=DSM 44701T), isolated from a smear-ripened cheese.</title>
        <authorList>
            <consortium name="US DOE Joint Genome Institute (JGI-PGF)"/>
            <person name="Walter F."/>
            <person name="Albersmeier A."/>
            <person name="Kalinowski J."/>
            <person name="Ruckert C."/>
        </authorList>
    </citation>
    <scope>NUCLEOTIDE SEQUENCE</scope>
    <source>
        <strain evidence="1">CGMCC 1.15478</strain>
    </source>
</reference>
<proteinExistence type="predicted"/>
<dbReference type="InterPro" id="IPR014825">
    <property type="entry name" value="DNA_alkylation"/>
</dbReference>
<dbReference type="InterPro" id="IPR016024">
    <property type="entry name" value="ARM-type_fold"/>
</dbReference>
<protein>
    <recommendedName>
        <fullName evidence="3">DNA alkylation repair protein</fullName>
    </recommendedName>
</protein>
<evidence type="ECO:0000313" key="2">
    <source>
        <dbReference type="Proteomes" id="UP000641514"/>
    </source>
</evidence>
<keyword evidence="2" id="KW-1185">Reference proteome</keyword>
<evidence type="ECO:0008006" key="3">
    <source>
        <dbReference type="Google" id="ProtNLM"/>
    </source>
</evidence>
<name>A0A916TZX4_9ACTN</name>
<comment type="caution">
    <text evidence="1">The sequence shown here is derived from an EMBL/GenBank/DDBJ whole genome shotgun (WGS) entry which is preliminary data.</text>
</comment>
<organism evidence="1 2">
    <name type="scientific">Hoyosella rhizosphaerae</name>
    <dbReference type="NCBI Taxonomy" id="1755582"/>
    <lineage>
        <taxon>Bacteria</taxon>
        <taxon>Bacillati</taxon>
        <taxon>Actinomycetota</taxon>
        <taxon>Actinomycetes</taxon>
        <taxon>Mycobacteriales</taxon>
        <taxon>Hoyosellaceae</taxon>
        <taxon>Hoyosella</taxon>
    </lineage>
</organism>
<gene>
    <name evidence="1" type="ORF">GCM10011410_04180</name>
</gene>
<accession>A0A916TZX4</accession>
<evidence type="ECO:0000313" key="1">
    <source>
        <dbReference type="EMBL" id="GGC54949.1"/>
    </source>
</evidence>
<sequence length="229" mass="25770">MTAQDVVDALWDNRSEAELTNIRKRLKPEEESFGVRMRILFDTAKAHVNLPLADVRTLLGHPAYEPRMAAFCILDFKARARKISRDERQALYDCYMDNHDRITTWDMVDRSAPRVVGGYLAGGDPAPLMELAKSPNPLRRRTAMTAPLYFVHSGSDTDVATGFEIATMLVADPDPLVCKPVGIFLKHAGERDRALLHRFLADHASSMPRVALRMAIEKLSAEERGQILR</sequence>